<dbReference type="PANTHER" id="PTHR33607:SF2">
    <property type="entry name" value="ENDONUCLEASE-1"/>
    <property type="match status" value="1"/>
</dbReference>
<dbReference type="Gene3D" id="2.60.40.2030">
    <property type="match status" value="1"/>
</dbReference>
<accession>A0A7W2M596</accession>
<keyword evidence="4" id="KW-0378">Hydrolase</keyword>
<dbReference type="SUPFAM" id="SSF141072">
    <property type="entry name" value="CalX-like"/>
    <property type="match status" value="1"/>
</dbReference>
<dbReference type="AlphaFoldDB" id="A0A7W2M596"/>
<organism evidence="7 8">
    <name type="scientific">Gelidibacter maritimus</name>
    <dbReference type="NCBI Taxonomy" id="2761487"/>
    <lineage>
        <taxon>Bacteria</taxon>
        <taxon>Pseudomonadati</taxon>
        <taxon>Bacteroidota</taxon>
        <taxon>Flavobacteriia</taxon>
        <taxon>Flavobacteriales</taxon>
        <taxon>Flavobacteriaceae</taxon>
        <taxon>Gelidibacter</taxon>
    </lineage>
</organism>
<evidence type="ECO:0000256" key="2">
    <source>
        <dbReference type="ARBA" id="ARBA00022722"/>
    </source>
</evidence>
<dbReference type="SUPFAM" id="SSF54060">
    <property type="entry name" value="His-Me finger endonucleases"/>
    <property type="match status" value="1"/>
</dbReference>
<dbReference type="Proteomes" id="UP000541857">
    <property type="component" value="Unassembled WGS sequence"/>
</dbReference>
<keyword evidence="3 5" id="KW-0732">Signal</keyword>
<feature type="chain" id="PRO_5030844114" evidence="5">
    <location>
        <begin position="20"/>
        <end position="662"/>
    </location>
</feature>
<evidence type="ECO:0000259" key="6">
    <source>
        <dbReference type="Pfam" id="PF18962"/>
    </source>
</evidence>
<comment type="caution">
    <text evidence="7">The sequence shown here is derived from an EMBL/GenBank/DDBJ whole genome shotgun (WGS) entry which is preliminary data.</text>
</comment>
<evidence type="ECO:0000256" key="1">
    <source>
        <dbReference type="ARBA" id="ARBA00006429"/>
    </source>
</evidence>
<dbReference type="NCBIfam" id="TIGR04183">
    <property type="entry name" value="Por_Secre_tail"/>
    <property type="match status" value="1"/>
</dbReference>
<gene>
    <name evidence="7" type="ORF">H3Z82_09525</name>
</gene>
<keyword evidence="8" id="KW-1185">Reference proteome</keyword>
<dbReference type="InterPro" id="IPR038081">
    <property type="entry name" value="CalX-like_sf"/>
</dbReference>
<dbReference type="InterPro" id="IPR044925">
    <property type="entry name" value="His-Me_finger_sf"/>
</dbReference>
<evidence type="ECO:0000256" key="4">
    <source>
        <dbReference type="ARBA" id="ARBA00022801"/>
    </source>
</evidence>
<dbReference type="RefSeq" id="WP_182205269.1">
    <property type="nucleotide sequence ID" value="NZ_JACGLT010000006.1"/>
</dbReference>
<dbReference type="GO" id="GO:0004519">
    <property type="term" value="F:endonuclease activity"/>
    <property type="evidence" value="ECO:0007669"/>
    <property type="project" value="UniProtKB-KW"/>
</dbReference>
<comment type="similarity">
    <text evidence="1">Belongs to the EndA/NucM nuclease family.</text>
</comment>
<dbReference type="GO" id="GO:0016787">
    <property type="term" value="F:hydrolase activity"/>
    <property type="evidence" value="ECO:0007669"/>
    <property type="project" value="UniProtKB-KW"/>
</dbReference>
<sequence>MKHIAVFFLFLIFSTITFAQVVINELDCDTPSIDDKEFVELLSETPNFPLDGYVLVFFNGSIAGGNTSYLALDLDGYETDINGIMLIGSRFVVPTPQYLIPVSVIQNGPDAVALYRGNDEDFPEHTLAYVDDRLVDVLVYGTNDPDATGLLDIFRAFDPDIQQINEGPNNNTNSIQRFVDDDGVVTYLTATPTPRQLNDGSGIVLNGIWIDIAETQYNEGDIFDITFTTEQNVTEDLTFNLSLDNFGFNAADFTGDTVLTIPNGSNTVTTTIYIIDDDDDEGDEVMKVTISGFPPTFLALNNHLEIRVVDNDFTIAAFGTPINPTFGMVNSTQPDGYYDSLNGLADADLKQAIQDIIAEEGVIRAQTYSDVIDILKEADQNPEHSNEVWLVYSETGRPKLDFQISSESLNKWNREHTYPRSRGRFYSIDLDEVFDGKEVYWNTNADSLRHANSDAHAIRAADSRENSRRSNLHYGQYNGPKGTLGKFRGDVARGVFYLALRYNGLEIVNGFPEDTVGELGDLATLLEWHRNDPPDDFEMNRNNIIYTWQYNRNPFIDLPELVEYIWGNRGGQVWNKELGLKKNIALNLKVFPNPIRDQLHISGIQSETQIEVFSMDNRQLMRHRVTEDVSLSLSSDFGLSTGVYLMRLESKGNVLTKKIMIE</sequence>
<dbReference type="PANTHER" id="PTHR33607">
    <property type="entry name" value="ENDONUCLEASE-1"/>
    <property type="match status" value="1"/>
</dbReference>
<feature type="signal peptide" evidence="5">
    <location>
        <begin position="1"/>
        <end position="19"/>
    </location>
</feature>
<keyword evidence="2" id="KW-0540">Nuclease</keyword>
<evidence type="ECO:0000256" key="5">
    <source>
        <dbReference type="SAM" id="SignalP"/>
    </source>
</evidence>
<evidence type="ECO:0000256" key="3">
    <source>
        <dbReference type="ARBA" id="ARBA00022729"/>
    </source>
</evidence>
<feature type="domain" description="Secretion system C-terminal sorting" evidence="6">
    <location>
        <begin position="590"/>
        <end position="661"/>
    </location>
</feature>
<dbReference type="InterPro" id="IPR026444">
    <property type="entry name" value="Secre_tail"/>
</dbReference>
<proteinExistence type="inferred from homology"/>
<reference evidence="7 8" key="1">
    <citation type="submission" date="2020-07" db="EMBL/GenBank/DDBJ databases">
        <title>Bacterium isolated from marine sediment.</title>
        <authorList>
            <person name="Shang D."/>
        </authorList>
    </citation>
    <scope>NUCLEOTIDE SEQUENCE [LARGE SCALE GENOMIC DNA]</scope>
    <source>
        <strain evidence="7 8">F6074</strain>
    </source>
</reference>
<name>A0A7W2M596_9FLAO</name>
<dbReference type="Pfam" id="PF18962">
    <property type="entry name" value="Por_Secre_tail"/>
    <property type="match status" value="1"/>
</dbReference>
<dbReference type="EMBL" id="JACGLT010000006">
    <property type="protein sequence ID" value="MBA6152962.1"/>
    <property type="molecule type" value="Genomic_DNA"/>
</dbReference>
<protein>
    <submittedName>
        <fullName evidence="7">Endonuclease</fullName>
    </submittedName>
</protein>
<keyword evidence="7" id="KW-0255">Endonuclease</keyword>
<evidence type="ECO:0000313" key="8">
    <source>
        <dbReference type="Proteomes" id="UP000541857"/>
    </source>
</evidence>
<dbReference type="InterPro" id="IPR007346">
    <property type="entry name" value="Endonuclease-I"/>
</dbReference>
<dbReference type="Pfam" id="PF04231">
    <property type="entry name" value="Endonuclease_1"/>
    <property type="match status" value="2"/>
</dbReference>
<evidence type="ECO:0000313" key="7">
    <source>
        <dbReference type="EMBL" id="MBA6152962.1"/>
    </source>
</evidence>